<evidence type="ECO:0000313" key="2">
    <source>
        <dbReference type="Proteomes" id="UP000250321"/>
    </source>
</evidence>
<dbReference type="Proteomes" id="UP000250321">
    <property type="component" value="Unassembled WGS sequence"/>
</dbReference>
<evidence type="ECO:0000313" key="1">
    <source>
        <dbReference type="EMBL" id="PQQ13340.1"/>
    </source>
</evidence>
<dbReference type="OrthoDB" id="1334205at2759"/>
<dbReference type="EMBL" id="PJQY01000305">
    <property type="protein sequence ID" value="PQQ13340.1"/>
    <property type="molecule type" value="Genomic_DNA"/>
</dbReference>
<proteinExistence type="predicted"/>
<dbReference type="STRING" id="2094558.A0A314Z3N9"/>
<comment type="caution">
    <text evidence="1">The sequence shown here is derived from an EMBL/GenBank/DDBJ whole genome shotgun (WGS) entry which is preliminary data.</text>
</comment>
<reference evidence="1 2" key="1">
    <citation type="submission" date="2018-02" db="EMBL/GenBank/DDBJ databases">
        <title>Draft genome of wild Prunus yedoensis var. nudiflora.</title>
        <authorList>
            <person name="Baek S."/>
            <person name="Kim J.-H."/>
            <person name="Choi K."/>
            <person name="Kim G.-B."/>
            <person name="Cho A."/>
            <person name="Jang H."/>
            <person name="Shin C.-H."/>
            <person name="Yu H.-J."/>
            <person name="Mun J.-H."/>
        </authorList>
    </citation>
    <scope>NUCLEOTIDE SEQUENCE [LARGE SCALE GENOMIC DNA]</scope>
    <source>
        <strain evidence="2">cv. Jeju island</strain>
        <tissue evidence="1">Leaf</tissue>
    </source>
</reference>
<accession>A0A314Z3N9</accession>
<keyword evidence="2" id="KW-1185">Reference proteome</keyword>
<name>A0A314Z3N9_PRUYE</name>
<gene>
    <name evidence="1" type="ORF">Pyn_05484</name>
</gene>
<organism evidence="1 2">
    <name type="scientific">Prunus yedoensis var. nudiflora</name>
    <dbReference type="NCBI Taxonomy" id="2094558"/>
    <lineage>
        <taxon>Eukaryota</taxon>
        <taxon>Viridiplantae</taxon>
        <taxon>Streptophyta</taxon>
        <taxon>Embryophyta</taxon>
        <taxon>Tracheophyta</taxon>
        <taxon>Spermatophyta</taxon>
        <taxon>Magnoliopsida</taxon>
        <taxon>eudicotyledons</taxon>
        <taxon>Gunneridae</taxon>
        <taxon>Pentapetalae</taxon>
        <taxon>rosids</taxon>
        <taxon>fabids</taxon>
        <taxon>Rosales</taxon>
        <taxon>Rosaceae</taxon>
        <taxon>Amygdaloideae</taxon>
        <taxon>Amygdaleae</taxon>
        <taxon>Prunus</taxon>
    </lineage>
</organism>
<protein>
    <submittedName>
        <fullName evidence="1">Alpha-glucosidase 2</fullName>
    </submittedName>
</protein>
<sequence>MEGGFLLTHYVAELQSSIVTVKVSKTEGSWKRPQRRLHVQLLLGGGAMVDTWGKDGEVLQILMPSEQEVVKLVSTSEKQYRSRLENAKAIPVVDVTSAHKGIELSRTPVELKGGDWVVKVVPWIGGRIISMMHLPSGTQWLHSRVEVNGYEEYSGTEYRSAGCTEEYNVTE</sequence>
<dbReference type="AlphaFoldDB" id="A0A314Z3N9"/>